<sequence length="84" mass="9270">MSTRHILPRLLLLAGLAAVIVWAALNRGRLDLAALGSNAEVISPRIFRARRNFCLLGSELFNSWLNRVLSGGYHRNSNPYGLAP</sequence>
<gene>
    <name evidence="1" type="ORF">HNQ97_003355</name>
</gene>
<evidence type="ECO:0000313" key="2">
    <source>
        <dbReference type="Proteomes" id="UP000587524"/>
    </source>
</evidence>
<dbReference type="EMBL" id="JACJHZ010000015">
    <property type="protein sequence ID" value="MBA9021349.1"/>
    <property type="molecule type" value="Genomic_DNA"/>
</dbReference>
<protein>
    <submittedName>
        <fullName evidence="1">Uncharacterized protein</fullName>
    </submittedName>
</protein>
<keyword evidence="2" id="KW-1185">Reference proteome</keyword>
<organism evidence="1 2">
    <name type="scientific">Aminobacter ciceronei</name>
    <dbReference type="NCBI Taxonomy" id="150723"/>
    <lineage>
        <taxon>Bacteria</taxon>
        <taxon>Pseudomonadati</taxon>
        <taxon>Pseudomonadota</taxon>
        <taxon>Alphaproteobacteria</taxon>
        <taxon>Hyphomicrobiales</taxon>
        <taxon>Phyllobacteriaceae</taxon>
        <taxon>Aminobacter</taxon>
    </lineage>
</organism>
<comment type="caution">
    <text evidence="1">The sequence shown here is derived from an EMBL/GenBank/DDBJ whole genome shotgun (WGS) entry which is preliminary data.</text>
</comment>
<accession>A0ABR6C8K7</accession>
<proteinExistence type="predicted"/>
<name>A0ABR6C8K7_9HYPH</name>
<reference evidence="1 2" key="1">
    <citation type="submission" date="2020-08" db="EMBL/GenBank/DDBJ databases">
        <title>Genomic Encyclopedia of Type Strains, Phase IV (KMG-IV): sequencing the most valuable type-strain genomes for metagenomic binning, comparative biology and taxonomic classification.</title>
        <authorList>
            <person name="Goeker M."/>
        </authorList>
    </citation>
    <scope>NUCLEOTIDE SEQUENCE [LARGE SCALE GENOMIC DNA]</scope>
    <source>
        <strain evidence="1 2">DSM 17455</strain>
    </source>
</reference>
<dbReference type="Proteomes" id="UP000587524">
    <property type="component" value="Unassembled WGS sequence"/>
</dbReference>
<evidence type="ECO:0000313" key="1">
    <source>
        <dbReference type="EMBL" id="MBA9021349.1"/>
    </source>
</evidence>
<dbReference type="RefSeq" id="WP_182574612.1">
    <property type="nucleotide sequence ID" value="NZ_JACJHY010000015.1"/>
</dbReference>